<name>A0A2T2P113_CORCC</name>
<protein>
    <submittedName>
        <fullName evidence="1">Uncharacterized protein</fullName>
    </submittedName>
</protein>
<evidence type="ECO:0000313" key="2">
    <source>
        <dbReference type="Proteomes" id="UP000240883"/>
    </source>
</evidence>
<evidence type="ECO:0000313" key="1">
    <source>
        <dbReference type="EMBL" id="PSN71361.1"/>
    </source>
</evidence>
<gene>
    <name evidence="1" type="ORF">BS50DRAFT_280765</name>
</gene>
<accession>A0A2T2P113</accession>
<keyword evidence="2" id="KW-1185">Reference proteome</keyword>
<dbReference type="Proteomes" id="UP000240883">
    <property type="component" value="Unassembled WGS sequence"/>
</dbReference>
<organism evidence="1 2">
    <name type="scientific">Corynespora cassiicola Philippines</name>
    <dbReference type="NCBI Taxonomy" id="1448308"/>
    <lineage>
        <taxon>Eukaryota</taxon>
        <taxon>Fungi</taxon>
        <taxon>Dikarya</taxon>
        <taxon>Ascomycota</taxon>
        <taxon>Pezizomycotina</taxon>
        <taxon>Dothideomycetes</taxon>
        <taxon>Pleosporomycetidae</taxon>
        <taxon>Pleosporales</taxon>
        <taxon>Corynesporascaceae</taxon>
        <taxon>Corynespora</taxon>
    </lineage>
</organism>
<dbReference type="EMBL" id="KZ678131">
    <property type="protein sequence ID" value="PSN71361.1"/>
    <property type="molecule type" value="Genomic_DNA"/>
</dbReference>
<reference evidence="1 2" key="1">
    <citation type="journal article" date="2018" name="Front. Microbiol.">
        <title>Genome-Wide Analysis of Corynespora cassiicola Leaf Fall Disease Putative Effectors.</title>
        <authorList>
            <person name="Lopez D."/>
            <person name="Ribeiro S."/>
            <person name="Label P."/>
            <person name="Fumanal B."/>
            <person name="Venisse J.S."/>
            <person name="Kohler A."/>
            <person name="de Oliveira R.R."/>
            <person name="Labutti K."/>
            <person name="Lipzen A."/>
            <person name="Lail K."/>
            <person name="Bauer D."/>
            <person name="Ohm R.A."/>
            <person name="Barry K.W."/>
            <person name="Spatafora J."/>
            <person name="Grigoriev I.V."/>
            <person name="Martin F.M."/>
            <person name="Pujade-Renaud V."/>
        </authorList>
    </citation>
    <scope>NUCLEOTIDE SEQUENCE [LARGE SCALE GENOMIC DNA]</scope>
    <source>
        <strain evidence="1 2">Philippines</strain>
    </source>
</reference>
<proteinExistence type="predicted"/>
<sequence>MFGDLALAQRSLQIGERGVTCAMFPCLPTCLPAYLPCQVFCHAMRSEAPIGRCCRSFVRRYRYLFCLGEGFFFSSDPQVVWCVGRWGVLWGCCEWLSAAFIHDRM</sequence>
<dbReference type="AlphaFoldDB" id="A0A2T2P113"/>